<proteinExistence type="predicted"/>
<name>A0A6J6F161_9ZZZZ</name>
<feature type="domain" description="Lipoyl-binding" evidence="1">
    <location>
        <begin position="2"/>
        <end position="76"/>
    </location>
</feature>
<evidence type="ECO:0000313" key="2">
    <source>
        <dbReference type="EMBL" id="CAB4581395.1"/>
    </source>
</evidence>
<dbReference type="EMBL" id="CAEZSR010000157">
    <property type="protein sequence ID" value="CAB4581395.1"/>
    <property type="molecule type" value="Genomic_DNA"/>
</dbReference>
<dbReference type="InterPro" id="IPR011053">
    <property type="entry name" value="Single_hybrid_motif"/>
</dbReference>
<dbReference type="PANTHER" id="PTHR23151">
    <property type="entry name" value="DIHYDROLIPOAMIDE ACETYL/SUCCINYL-TRANSFERASE-RELATED"/>
    <property type="match status" value="1"/>
</dbReference>
<accession>A0A6J6F161</accession>
<dbReference type="Pfam" id="PF00364">
    <property type="entry name" value="Biotin_lipoyl"/>
    <property type="match status" value="1"/>
</dbReference>
<evidence type="ECO:0000259" key="1">
    <source>
        <dbReference type="PROSITE" id="PS50968"/>
    </source>
</evidence>
<dbReference type="Gene3D" id="2.40.50.100">
    <property type="match status" value="1"/>
</dbReference>
<dbReference type="GO" id="GO:0006086">
    <property type="term" value="P:pyruvate decarboxylation to acetyl-CoA"/>
    <property type="evidence" value="ECO:0007669"/>
    <property type="project" value="InterPro"/>
</dbReference>
<dbReference type="SUPFAM" id="SSF51230">
    <property type="entry name" value="Single hybrid motif"/>
    <property type="match status" value="1"/>
</dbReference>
<sequence>MSTPISIPKLGVSMSEGTLVEWLVSDGQAVQPGDVLYRIETDKVENEIEAPVAGVVRITGVEGETYEVGTQIGSID</sequence>
<gene>
    <name evidence="2" type="ORF">UFOPK1493_03115</name>
</gene>
<dbReference type="PANTHER" id="PTHR23151:SF90">
    <property type="entry name" value="DIHYDROLIPOYLLYSINE-RESIDUE ACETYLTRANSFERASE COMPONENT OF PYRUVATE DEHYDROGENASE COMPLEX, MITOCHONDRIAL-RELATED"/>
    <property type="match status" value="1"/>
</dbReference>
<organism evidence="2">
    <name type="scientific">freshwater metagenome</name>
    <dbReference type="NCBI Taxonomy" id="449393"/>
    <lineage>
        <taxon>unclassified sequences</taxon>
        <taxon>metagenomes</taxon>
        <taxon>ecological metagenomes</taxon>
    </lineage>
</organism>
<dbReference type="AlphaFoldDB" id="A0A6J6F161"/>
<reference evidence="2" key="1">
    <citation type="submission" date="2020-05" db="EMBL/GenBank/DDBJ databases">
        <authorList>
            <person name="Chiriac C."/>
            <person name="Salcher M."/>
            <person name="Ghai R."/>
            <person name="Kavagutti S V."/>
        </authorList>
    </citation>
    <scope>NUCLEOTIDE SEQUENCE</scope>
</reference>
<dbReference type="GO" id="GO:0045254">
    <property type="term" value="C:pyruvate dehydrogenase complex"/>
    <property type="evidence" value="ECO:0007669"/>
    <property type="project" value="InterPro"/>
</dbReference>
<protein>
    <submittedName>
        <fullName evidence="2">Unannotated protein</fullName>
    </submittedName>
</protein>
<dbReference type="InterPro" id="IPR045257">
    <property type="entry name" value="E2/Pdx1"/>
</dbReference>
<dbReference type="PROSITE" id="PS50968">
    <property type="entry name" value="BIOTINYL_LIPOYL"/>
    <property type="match status" value="1"/>
</dbReference>
<dbReference type="InterPro" id="IPR000089">
    <property type="entry name" value="Biotin_lipoyl"/>
</dbReference>
<dbReference type="CDD" id="cd06849">
    <property type="entry name" value="lipoyl_domain"/>
    <property type="match status" value="1"/>
</dbReference>